<sequence length="103" mass="11738">MNIYSFIIMLIGMGIVTYIPRCVPLLFLAKHRKSEKLNKWLQYIPVAIFSALIFPDIFIKNQQLVLLDVKILISLVVFVVALKSKSIGISIMTGLGMFYFLGR</sequence>
<dbReference type="AlphaFoldDB" id="A0A1M6TDC4"/>
<keyword evidence="1" id="KW-0812">Transmembrane</keyword>
<proteinExistence type="predicted"/>
<feature type="transmembrane region" description="Helical" evidence="1">
    <location>
        <begin position="40"/>
        <end position="59"/>
    </location>
</feature>
<dbReference type="EMBL" id="FRAG01000087">
    <property type="protein sequence ID" value="SHK54826.1"/>
    <property type="molecule type" value="Genomic_DNA"/>
</dbReference>
<dbReference type="InterPro" id="IPR008407">
    <property type="entry name" value="Brnchd-chn_aa_trnsp_AzlD"/>
</dbReference>
<keyword evidence="3" id="KW-1185">Reference proteome</keyword>
<accession>A0A1M6TDC4</accession>
<protein>
    <submittedName>
        <fullName evidence="2">Branched-chain amino acid transport protein</fullName>
    </submittedName>
</protein>
<evidence type="ECO:0000313" key="3">
    <source>
        <dbReference type="Proteomes" id="UP000184465"/>
    </source>
</evidence>
<evidence type="ECO:0000313" key="2">
    <source>
        <dbReference type="EMBL" id="SHK54826.1"/>
    </source>
</evidence>
<keyword evidence="1" id="KW-0472">Membrane</keyword>
<feature type="transmembrane region" description="Helical" evidence="1">
    <location>
        <begin position="71"/>
        <end position="101"/>
    </location>
</feature>
<name>A0A1M6TDC4_PARC5</name>
<reference evidence="2 3" key="1">
    <citation type="submission" date="2016-11" db="EMBL/GenBank/DDBJ databases">
        <authorList>
            <person name="Jaros S."/>
            <person name="Januszkiewicz K."/>
            <person name="Wedrychowicz H."/>
        </authorList>
    </citation>
    <scope>NUCLEOTIDE SEQUENCE [LARGE SCALE GENOMIC DNA]</scope>
    <source>
        <strain evidence="2 3">DSM 15212</strain>
    </source>
</reference>
<feature type="transmembrane region" description="Helical" evidence="1">
    <location>
        <begin position="6"/>
        <end position="28"/>
    </location>
</feature>
<evidence type="ECO:0000256" key="1">
    <source>
        <dbReference type="SAM" id="Phobius"/>
    </source>
</evidence>
<keyword evidence="1" id="KW-1133">Transmembrane helix</keyword>
<gene>
    <name evidence="2" type="ORF">SAMN02745912_03645</name>
</gene>
<organism evidence="2 3">
    <name type="scientific">Paramaledivibacter caminithermalis (strain DSM 15212 / CIP 107654 / DViRD3)</name>
    <name type="common">Clostridium caminithermale</name>
    <dbReference type="NCBI Taxonomy" id="1121301"/>
    <lineage>
        <taxon>Bacteria</taxon>
        <taxon>Bacillati</taxon>
        <taxon>Bacillota</taxon>
        <taxon>Clostridia</taxon>
        <taxon>Peptostreptococcales</taxon>
        <taxon>Caminicellaceae</taxon>
        <taxon>Paramaledivibacter</taxon>
    </lineage>
</organism>
<dbReference type="OrthoDB" id="9811308at2"/>
<dbReference type="STRING" id="1121301.SAMN02745912_03645"/>
<dbReference type="Proteomes" id="UP000184465">
    <property type="component" value="Unassembled WGS sequence"/>
</dbReference>
<dbReference type="Pfam" id="PF05437">
    <property type="entry name" value="AzlD"/>
    <property type="match status" value="1"/>
</dbReference>